<comment type="similarity">
    <text evidence="1">Belongs to the sigma-70 factor family. ECF subfamily.</text>
</comment>
<evidence type="ECO:0000256" key="4">
    <source>
        <dbReference type="ARBA" id="ARBA00023125"/>
    </source>
</evidence>
<dbReference type="GO" id="GO:0003677">
    <property type="term" value="F:DNA binding"/>
    <property type="evidence" value="ECO:0007669"/>
    <property type="project" value="UniProtKB-KW"/>
</dbReference>
<dbReference type="HOGENOM" id="CLU_047691_15_7_11"/>
<dbReference type="KEGG" id="kal:KALB_5229"/>
<dbReference type="InterPro" id="IPR013249">
    <property type="entry name" value="RNA_pol_sigma70_r4_t2"/>
</dbReference>
<evidence type="ECO:0000313" key="7">
    <source>
        <dbReference type="EMBL" id="AHH98591.1"/>
    </source>
</evidence>
<protein>
    <recommendedName>
        <fullName evidence="6">RNA polymerase sigma factor 70 region 4 type 2 domain-containing protein</fullName>
    </recommendedName>
</protein>
<feature type="domain" description="RNA polymerase sigma factor 70 region 4 type 2" evidence="6">
    <location>
        <begin position="109"/>
        <end position="156"/>
    </location>
</feature>
<keyword evidence="5" id="KW-0804">Transcription</keyword>
<dbReference type="InterPro" id="IPR013325">
    <property type="entry name" value="RNA_pol_sigma_r2"/>
</dbReference>
<dbReference type="SUPFAM" id="SSF88946">
    <property type="entry name" value="Sigma2 domain of RNA polymerase sigma factors"/>
    <property type="match status" value="1"/>
</dbReference>
<evidence type="ECO:0000256" key="5">
    <source>
        <dbReference type="ARBA" id="ARBA00023163"/>
    </source>
</evidence>
<dbReference type="Gene3D" id="1.10.1740.10">
    <property type="match status" value="1"/>
</dbReference>
<proteinExistence type="inferred from homology"/>
<keyword evidence="3" id="KW-0731">Sigma factor</keyword>
<dbReference type="SUPFAM" id="SSF88659">
    <property type="entry name" value="Sigma3 and sigma4 domains of RNA polymerase sigma factors"/>
    <property type="match status" value="1"/>
</dbReference>
<dbReference type="OrthoDB" id="3608473at2"/>
<dbReference type="Proteomes" id="UP000019225">
    <property type="component" value="Chromosome"/>
</dbReference>
<dbReference type="AlphaFoldDB" id="W5WDD3"/>
<name>W5WDD3_9PSEU</name>
<dbReference type="eggNOG" id="COG1595">
    <property type="taxonomic scope" value="Bacteria"/>
</dbReference>
<gene>
    <name evidence="7" type="ORF">KALB_5229</name>
</gene>
<accession>W5WDD3</accession>
<keyword evidence="8" id="KW-1185">Reference proteome</keyword>
<dbReference type="EMBL" id="CP007155">
    <property type="protein sequence ID" value="AHH98591.1"/>
    <property type="molecule type" value="Genomic_DNA"/>
</dbReference>
<dbReference type="RefSeq" id="WP_025358592.1">
    <property type="nucleotide sequence ID" value="NZ_CP007155.1"/>
</dbReference>
<dbReference type="Pfam" id="PF08281">
    <property type="entry name" value="Sigma70_r4_2"/>
    <property type="match status" value="1"/>
</dbReference>
<keyword evidence="4" id="KW-0238">DNA-binding</keyword>
<dbReference type="PANTHER" id="PTHR43133">
    <property type="entry name" value="RNA POLYMERASE ECF-TYPE SIGMA FACTO"/>
    <property type="match status" value="1"/>
</dbReference>
<evidence type="ECO:0000256" key="2">
    <source>
        <dbReference type="ARBA" id="ARBA00023015"/>
    </source>
</evidence>
<dbReference type="InterPro" id="IPR013324">
    <property type="entry name" value="RNA_pol_sigma_r3/r4-like"/>
</dbReference>
<dbReference type="GO" id="GO:0006352">
    <property type="term" value="P:DNA-templated transcription initiation"/>
    <property type="evidence" value="ECO:0007669"/>
    <property type="project" value="InterPro"/>
</dbReference>
<dbReference type="PANTHER" id="PTHR43133:SF8">
    <property type="entry name" value="RNA POLYMERASE SIGMA FACTOR HI_1459-RELATED"/>
    <property type="match status" value="1"/>
</dbReference>
<evidence type="ECO:0000256" key="3">
    <source>
        <dbReference type="ARBA" id="ARBA00023082"/>
    </source>
</evidence>
<evidence type="ECO:0000256" key="1">
    <source>
        <dbReference type="ARBA" id="ARBA00010641"/>
    </source>
</evidence>
<dbReference type="Gene3D" id="1.10.10.10">
    <property type="entry name" value="Winged helix-like DNA-binding domain superfamily/Winged helix DNA-binding domain"/>
    <property type="match status" value="1"/>
</dbReference>
<reference evidence="7 8" key="1">
    <citation type="journal article" date="2014" name="BMC Genomics">
        <title>Complete genome sequence of producer of the glycopeptide antibiotic Aculeximycin Kutzneria albida DSM 43870T, a representative of minor genus of Pseudonocardiaceae.</title>
        <authorList>
            <person name="Rebets Y."/>
            <person name="Tokovenko B."/>
            <person name="Lushchyk I."/>
            <person name="Ruckert C."/>
            <person name="Zaburannyi N."/>
            <person name="Bechthold A."/>
            <person name="Kalinowski J."/>
            <person name="Luzhetskyy A."/>
        </authorList>
    </citation>
    <scope>NUCLEOTIDE SEQUENCE [LARGE SCALE GENOMIC DNA]</scope>
    <source>
        <strain evidence="7">DSM 43870</strain>
    </source>
</reference>
<dbReference type="InterPro" id="IPR036388">
    <property type="entry name" value="WH-like_DNA-bd_sf"/>
</dbReference>
<sequence length="175" mass="19566">MSTSPRVWTDFDEFFRTEFLCVVGFVVKAGVGRDEARDAAQEAMADAFRLWSGLTNPSAWVRRAAYGHAMRHYSRDQEGYRRALAGGWAAPQTVTDPWAAIHEGPAVAVLLAKLPVRQRMVMAWHLDGFDVAEIAEQLHIRPATVRSTLRHARTRLQKLLDNPAQQLEGGENGGR</sequence>
<organism evidence="7 8">
    <name type="scientific">Kutzneria albida DSM 43870</name>
    <dbReference type="NCBI Taxonomy" id="1449976"/>
    <lineage>
        <taxon>Bacteria</taxon>
        <taxon>Bacillati</taxon>
        <taxon>Actinomycetota</taxon>
        <taxon>Actinomycetes</taxon>
        <taxon>Pseudonocardiales</taxon>
        <taxon>Pseudonocardiaceae</taxon>
        <taxon>Kutzneria</taxon>
    </lineage>
</organism>
<dbReference type="InterPro" id="IPR039425">
    <property type="entry name" value="RNA_pol_sigma-70-like"/>
</dbReference>
<dbReference type="GO" id="GO:0016987">
    <property type="term" value="F:sigma factor activity"/>
    <property type="evidence" value="ECO:0007669"/>
    <property type="project" value="UniProtKB-KW"/>
</dbReference>
<keyword evidence="2" id="KW-0805">Transcription regulation</keyword>
<evidence type="ECO:0000259" key="6">
    <source>
        <dbReference type="Pfam" id="PF08281"/>
    </source>
</evidence>
<dbReference type="STRING" id="1449976.KALB_5229"/>
<evidence type="ECO:0000313" key="8">
    <source>
        <dbReference type="Proteomes" id="UP000019225"/>
    </source>
</evidence>